<dbReference type="Gene3D" id="3.40.1050.10">
    <property type="entry name" value="Carbonic anhydrase"/>
    <property type="match status" value="1"/>
</dbReference>
<feature type="binding site" evidence="4">
    <location>
        <position position="88"/>
    </location>
    <ligand>
        <name>Zn(2+)</name>
        <dbReference type="ChEBI" id="CHEBI:29105"/>
    </ligand>
</feature>
<reference evidence="6 7" key="1">
    <citation type="journal article" date="2024" name="J Genomics">
        <title>Draft genome sequencing and assembly of Favolaschia claudopus CIRM-BRFM 2984 isolated from oak limbs.</title>
        <authorList>
            <person name="Navarro D."/>
            <person name="Drula E."/>
            <person name="Chaduli D."/>
            <person name="Cazenave R."/>
            <person name="Ahrendt S."/>
            <person name="Wang J."/>
            <person name="Lipzen A."/>
            <person name="Daum C."/>
            <person name="Barry K."/>
            <person name="Grigoriev I.V."/>
            <person name="Favel A."/>
            <person name="Rosso M.N."/>
            <person name="Martin F."/>
        </authorList>
    </citation>
    <scope>NUCLEOTIDE SEQUENCE [LARGE SCALE GENOMIC DNA]</scope>
    <source>
        <strain evidence="6 7">CIRM-BRFM 2984</strain>
    </source>
</reference>
<keyword evidence="7" id="KW-1185">Reference proteome</keyword>
<dbReference type="SUPFAM" id="SSF53056">
    <property type="entry name" value="beta-carbonic anhydrase, cab"/>
    <property type="match status" value="1"/>
</dbReference>
<dbReference type="InterPro" id="IPR001765">
    <property type="entry name" value="Carbonic_anhydrase"/>
</dbReference>
<evidence type="ECO:0000256" key="3">
    <source>
        <dbReference type="ARBA" id="ARBA00022833"/>
    </source>
</evidence>
<evidence type="ECO:0000256" key="4">
    <source>
        <dbReference type="PIRSR" id="PIRSR601765-1"/>
    </source>
</evidence>
<accession>A0AAW0EKM5</accession>
<dbReference type="Pfam" id="PF00484">
    <property type="entry name" value="Pro_CA"/>
    <property type="match status" value="1"/>
</dbReference>
<keyword evidence="5" id="KW-0456">Lyase</keyword>
<dbReference type="EMBL" id="JAWWNJ010000001">
    <property type="protein sequence ID" value="KAK7064587.1"/>
    <property type="molecule type" value="Genomic_DNA"/>
</dbReference>
<dbReference type="GO" id="GO:0004089">
    <property type="term" value="F:carbonate dehydratase activity"/>
    <property type="evidence" value="ECO:0007669"/>
    <property type="project" value="UniProtKB-UniRule"/>
</dbReference>
<comment type="function">
    <text evidence="5">Reversible hydration of carbon dioxide.</text>
</comment>
<name>A0AAW0EKM5_9AGAR</name>
<comment type="cofactor">
    <cofactor evidence="4">
        <name>Zn(2+)</name>
        <dbReference type="ChEBI" id="CHEBI:29105"/>
    </cofactor>
    <text evidence="4">Binds 1 zinc ion per subunit.</text>
</comment>
<evidence type="ECO:0000256" key="5">
    <source>
        <dbReference type="RuleBase" id="RU003956"/>
    </source>
</evidence>
<dbReference type="InterPro" id="IPR036874">
    <property type="entry name" value="Carbonic_anhydrase_sf"/>
</dbReference>
<dbReference type="PANTHER" id="PTHR43175">
    <property type="entry name" value="CARBONIC ANHYDRASE"/>
    <property type="match status" value="1"/>
</dbReference>
<dbReference type="Proteomes" id="UP001362999">
    <property type="component" value="Unassembled WGS sequence"/>
</dbReference>
<evidence type="ECO:0000256" key="1">
    <source>
        <dbReference type="ARBA" id="ARBA00006217"/>
    </source>
</evidence>
<evidence type="ECO:0000256" key="2">
    <source>
        <dbReference type="ARBA" id="ARBA00022723"/>
    </source>
</evidence>
<sequence>MTSSFVQANEKYAANFSKPDGSGFKNYMIIACCDPRIDPESQLGIKSGEAVIIRNAGGSAIDALRSIIVPQHAIGVTGEIAVFHHTDCGMTKVTTPAMREMLKKANPDRQDVAATVDGMEFYEICDVEQSVRADVDFLAENALILRGTRICGWVYDVETGRIEKIVERVA</sequence>
<keyword evidence="2 4" id="KW-0479">Metal-binding</keyword>
<feature type="binding site" evidence="4">
    <location>
        <position position="34"/>
    </location>
    <ligand>
        <name>Zn(2+)</name>
        <dbReference type="ChEBI" id="CHEBI:29105"/>
    </ligand>
</feature>
<evidence type="ECO:0000313" key="6">
    <source>
        <dbReference type="EMBL" id="KAK7064587.1"/>
    </source>
</evidence>
<dbReference type="SMART" id="SM00947">
    <property type="entry name" value="Pro_CA"/>
    <property type="match status" value="1"/>
</dbReference>
<dbReference type="PANTHER" id="PTHR43175:SF3">
    <property type="entry name" value="CARBON DISULFIDE HYDROLASE"/>
    <property type="match status" value="1"/>
</dbReference>
<comment type="caution">
    <text evidence="6">The sequence shown here is derived from an EMBL/GenBank/DDBJ whole genome shotgun (WGS) entry which is preliminary data.</text>
</comment>
<comment type="catalytic activity">
    <reaction evidence="5">
        <text>hydrogencarbonate + H(+) = CO2 + H2O</text>
        <dbReference type="Rhea" id="RHEA:10748"/>
        <dbReference type="ChEBI" id="CHEBI:15377"/>
        <dbReference type="ChEBI" id="CHEBI:15378"/>
        <dbReference type="ChEBI" id="CHEBI:16526"/>
        <dbReference type="ChEBI" id="CHEBI:17544"/>
        <dbReference type="EC" id="4.2.1.1"/>
    </reaction>
</comment>
<feature type="binding site" evidence="4">
    <location>
        <position position="85"/>
    </location>
    <ligand>
        <name>Zn(2+)</name>
        <dbReference type="ChEBI" id="CHEBI:29105"/>
    </ligand>
</feature>
<organism evidence="6 7">
    <name type="scientific">Favolaschia claudopus</name>
    <dbReference type="NCBI Taxonomy" id="2862362"/>
    <lineage>
        <taxon>Eukaryota</taxon>
        <taxon>Fungi</taxon>
        <taxon>Dikarya</taxon>
        <taxon>Basidiomycota</taxon>
        <taxon>Agaricomycotina</taxon>
        <taxon>Agaricomycetes</taxon>
        <taxon>Agaricomycetidae</taxon>
        <taxon>Agaricales</taxon>
        <taxon>Marasmiineae</taxon>
        <taxon>Mycenaceae</taxon>
        <taxon>Favolaschia</taxon>
    </lineage>
</organism>
<protein>
    <recommendedName>
        <fullName evidence="5">Carbonic anhydrase</fullName>
        <ecNumber evidence="5">4.2.1.1</ecNumber>
    </recommendedName>
    <alternativeName>
        <fullName evidence="5">Carbonate dehydratase</fullName>
    </alternativeName>
</protein>
<dbReference type="AlphaFoldDB" id="A0AAW0EKM5"/>
<keyword evidence="3 4" id="KW-0862">Zinc</keyword>
<proteinExistence type="inferred from homology"/>
<dbReference type="CDD" id="cd03379">
    <property type="entry name" value="beta_CA_cladeD"/>
    <property type="match status" value="1"/>
</dbReference>
<gene>
    <name evidence="6" type="ORF">R3P38DRAFT_52054</name>
</gene>
<evidence type="ECO:0000313" key="7">
    <source>
        <dbReference type="Proteomes" id="UP001362999"/>
    </source>
</evidence>
<comment type="similarity">
    <text evidence="1 5">Belongs to the beta-class carbonic anhydrase family.</text>
</comment>
<dbReference type="GO" id="GO:0008270">
    <property type="term" value="F:zinc ion binding"/>
    <property type="evidence" value="ECO:0007669"/>
    <property type="project" value="UniProtKB-UniRule"/>
</dbReference>
<feature type="binding site" evidence="4">
    <location>
        <position position="32"/>
    </location>
    <ligand>
        <name>Zn(2+)</name>
        <dbReference type="ChEBI" id="CHEBI:29105"/>
    </ligand>
</feature>
<dbReference type="EC" id="4.2.1.1" evidence="5"/>